<organism evidence="2">
    <name type="scientific">freshwater metagenome</name>
    <dbReference type="NCBI Taxonomy" id="449393"/>
    <lineage>
        <taxon>unclassified sequences</taxon>
        <taxon>metagenomes</taxon>
        <taxon>ecological metagenomes</taxon>
    </lineage>
</organism>
<dbReference type="AlphaFoldDB" id="A0A6J7M8B8"/>
<dbReference type="NCBIfam" id="NF006140">
    <property type="entry name" value="PRK08290.1"/>
    <property type="match status" value="1"/>
</dbReference>
<dbReference type="InterPro" id="IPR029045">
    <property type="entry name" value="ClpP/crotonase-like_dom_sf"/>
</dbReference>
<dbReference type="PANTHER" id="PTHR43802:SF1">
    <property type="entry name" value="IP11341P-RELATED"/>
    <property type="match status" value="1"/>
</dbReference>
<proteinExistence type="inferred from homology"/>
<evidence type="ECO:0000313" key="2">
    <source>
        <dbReference type="EMBL" id="CAB4977330.1"/>
    </source>
</evidence>
<dbReference type="SUPFAM" id="SSF52096">
    <property type="entry name" value="ClpP/crotonase"/>
    <property type="match status" value="1"/>
</dbReference>
<dbReference type="InterPro" id="IPR001753">
    <property type="entry name" value="Enoyl-CoA_hydra/iso"/>
</dbReference>
<reference evidence="2" key="1">
    <citation type="submission" date="2020-05" db="EMBL/GenBank/DDBJ databases">
        <authorList>
            <person name="Chiriac C."/>
            <person name="Salcher M."/>
            <person name="Ghai R."/>
            <person name="Kavagutti S V."/>
        </authorList>
    </citation>
    <scope>NUCLEOTIDE SEQUENCE</scope>
</reference>
<name>A0A6J7M8B8_9ZZZZ</name>
<gene>
    <name evidence="2" type="ORF">UFOPK3914_00816</name>
</gene>
<dbReference type="Pfam" id="PF00378">
    <property type="entry name" value="ECH_1"/>
    <property type="match status" value="1"/>
</dbReference>
<protein>
    <submittedName>
        <fullName evidence="2">Unannotated protein</fullName>
    </submittedName>
</protein>
<dbReference type="CDD" id="cd06558">
    <property type="entry name" value="crotonase-like"/>
    <property type="match status" value="1"/>
</dbReference>
<dbReference type="PANTHER" id="PTHR43802">
    <property type="entry name" value="ENOYL-COA HYDRATASE"/>
    <property type="match status" value="1"/>
</dbReference>
<dbReference type="Gene3D" id="3.90.226.10">
    <property type="entry name" value="2-enoyl-CoA Hydratase, Chain A, domain 1"/>
    <property type="match status" value="1"/>
</dbReference>
<comment type="similarity">
    <text evidence="1">Belongs to the enoyl-CoA hydratase/isomerase family.</text>
</comment>
<sequence>MSQPFDTILYGAEGHVATVTMNRPGSANALNSKMIDELDEALDLVEADDQVRVVVLQGAGKHFSAGHDMKELLAAEEHWVAMRTTPEGKRHHEEVMYWERSLRWRNLAKPTIAAVHGACSAAGLMLACMCDLIVASEDATFSNPVLRMGGVGVELLVEPWELGARRAKEFLLCARILSAQEAERAGMINRVVPRAQLEQAAQHMAAEVALVPPMTAQAVKKSINALLDRQGQTDSWAYHFDLHQEVSNSPTALAMMAKRAQTGMAGIKAEQAGTLD</sequence>
<accession>A0A6J7M8B8</accession>
<dbReference type="EMBL" id="CAFBOG010000060">
    <property type="protein sequence ID" value="CAB4977330.1"/>
    <property type="molecule type" value="Genomic_DNA"/>
</dbReference>
<evidence type="ECO:0000256" key="1">
    <source>
        <dbReference type="ARBA" id="ARBA00005254"/>
    </source>
</evidence>